<evidence type="ECO:0000313" key="1">
    <source>
        <dbReference type="EMBL" id="RDY71880.1"/>
    </source>
</evidence>
<evidence type="ECO:0000313" key="2">
    <source>
        <dbReference type="Proteomes" id="UP000257032"/>
    </source>
</evidence>
<accession>A0A3D8VRD2</accession>
<protein>
    <recommendedName>
        <fullName evidence="3">DUF2642 domain-containing protein</fullName>
    </recommendedName>
</protein>
<name>A0A3D8VRD2_9BACI</name>
<reference evidence="1 2" key="1">
    <citation type="submission" date="2018-08" db="EMBL/GenBank/DDBJ databases">
        <title>Genome sequence of strict halophilic Halobacillus trueperi SS1 isolated from Lunsu, a salty water body of North West Himalayas.</title>
        <authorList>
            <person name="Gupta S."/>
            <person name="Sharma P."/>
            <person name="Dev K."/>
            <person name="Baumler D."/>
            <person name="Sourirajan A."/>
        </authorList>
    </citation>
    <scope>NUCLEOTIDE SEQUENCE [LARGE SCALE GENOMIC DNA]</scope>
    <source>
        <strain evidence="1 2">SS1</strain>
    </source>
</reference>
<dbReference type="AlphaFoldDB" id="A0A3D8VRD2"/>
<gene>
    <name evidence="1" type="ORF">DXT76_04980</name>
</gene>
<sequence>MFQLTSLWRKIRSTPRRRAILRMVEKNVGTFLIVHTLDGYYFGKMERVWGEEVFFSIGDRIYVVNINDIENVAPK</sequence>
<dbReference type="EMBL" id="QTLC01000024">
    <property type="protein sequence ID" value="RDY71880.1"/>
    <property type="molecule type" value="Genomic_DNA"/>
</dbReference>
<organism evidence="1 2">
    <name type="scientific">Halobacillus trueperi</name>
    <dbReference type="NCBI Taxonomy" id="156205"/>
    <lineage>
        <taxon>Bacteria</taxon>
        <taxon>Bacillati</taxon>
        <taxon>Bacillota</taxon>
        <taxon>Bacilli</taxon>
        <taxon>Bacillales</taxon>
        <taxon>Bacillaceae</taxon>
        <taxon>Halobacillus</taxon>
    </lineage>
</organism>
<proteinExistence type="predicted"/>
<comment type="caution">
    <text evidence="1">The sequence shown here is derived from an EMBL/GenBank/DDBJ whole genome shotgun (WGS) entry which is preliminary data.</text>
</comment>
<dbReference type="Proteomes" id="UP000257032">
    <property type="component" value="Unassembled WGS sequence"/>
</dbReference>
<evidence type="ECO:0008006" key="3">
    <source>
        <dbReference type="Google" id="ProtNLM"/>
    </source>
</evidence>
<dbReference type="RefSeq" id="WP_115893555.1">
    <property type="nucleotide sequence ID" value="NZ_QTLC01000024.1"/>
</dbReference>